<name>A0AA41FI20_9FIRM</name>
<dbReference type="AlphaFoldDB" id="A0AA41FI20"/>
<keyword evidence="1" id="KW-0812">Transmembrane</keyword>
<dbReference type="EMBL" id="WQPS01000043">
    <property type="protein sequence ID" value="MBT9812039.1"/>
    <property type="molecule type" value="Genomic_DNA"/>
</dbReference>
<evidence type="ECO:0000313" key="3">
    <source>
        <dbReference type="Proteomes" id="UP000708338"/>
    </source>
</evidence>
<gene>
    <name evidence="2" type="ORF">GPL26_20680</name>
</gene>
<organism evidence="2 3">
    <name type="scientific">Enterocloster citroniae</name>
    <dbReference type="NCBI Taxonomy" id="358743"/>
    <lineage>
        <taxon>Bacteria</taxon>
        <taxon>Bacillati</taxon>
        <taxon>Bacillota</taxon>
        <taxon>Clostridia</taxon>
        <taxon>Lachnospirales</taxon>
        <taxon>Lachnospiraceae</taxon>
        <taxon>Enterocloster</taxon>
    </lineage>
</organism>
<feature type="transmembrane region" description="Helical" evidence="1">
    <location>
        <begin position="6"/>
        <end position="29"/>
    </location>
</feature>
<accession>A0AA41FI20</accession>
<reference evidence="2" key="1">
    <citation type="journal article" date="2021" name="Gut Microbes">
        <title>A synthetic consortium of 100 gut commensals modulates the composition and function in a colon model of the microbiome of elderly subjects.</title>
        <authorList>
            <person name="Perez M."/>
            <person name="Ntemiri A."/>
            <person name="Tan H."/>
            <person name="Harris H.M.B."/>
            <person name="Roager H.M."/>
            <person name="Ribiere C."/>
            <person name="O'Toole P.W."/>
        </authorList>
    </citation>
    <scope>NUCLEOTIDE SEQUENCE</scope>
    <source>
        <strain evidence="2">MCC335</strain>
    </source>
</reference>
<proteinExistence type="predicted"/>
<evidence type="ECO:0000256" key="1">
    <source>
        <dbReference type="SAM" id="Phobius"/>
    </source>
</evidence>
<dbReference type="Proteomes" id="UP000708338">
    <property type="component" value="Unassembled WGS sequence"/>
</dbReference>
<keyword evidence="1" id="KW-0472">Membrane</keyword>
<keyword evidence="1" id="KW-1133">Transmembrane helix</keyword>
<sequence length="83" mass="9395">MQIPTDIMVALIGLAGSAFGAFIGVLASAKLTNYRIEQLEKKVDKHNTVIERTYKLEETQAVIQEQIKVVNHRIGDLERDREE</sequence>
<protein>
    <submittedName>
        <fullName evidence="2">Uncharacterized protein</fullName>
    </submittedName>
</protein>
<evidence type="ECO:0000313" key="2">
    <source>
        <dbReference type="EMBL" id="MBT9812039.1"/>
    </source>
</evidence>
<dbReference type="RefSeq" id="WP_117450485.1">
    <property type="nucleotide sequence ID" value="NZ_CABJDD010000002.1"/>
</dbReference>
<comment type="caution">
    <text evidence="2">The sequence shown here is derived from an EMBL/GenBank/DDBJ whole genome shotgun (WGS) entry which is preliminary data.</text>
</comment>